<dbReference type="Gene3D" id="3.10.450.50">
    <property type="match status" value="1"/>
</dbReference>
<reference evidence="2 3" key="1">
    <citation type="submission" date="2018-08" db="EMBL/GenBank/DDBJ databases">
        <title>Genetic Globetrotter - A new plasmid hitch-hiking vast phylogenetic and geographic distances.</title>
        <authorList>
            <person name="Vollmers J."/>
            <person name="Petersen J."/>
        </authorList>
    </citation>
    <scope>NUCLEOTIDE SEQUENCE [LARGE SCALE GENOMIC DNA]</scope>
    <source>
        <strain evidence="2 3">DSM 26383</strain>
    </source>
</reference>
<dbReference type="EMBL" id="CP031598">
    <property type="protein sequence ID" value="QEW25317.1"/>
    <property type="molecule type" value="Genomic_DNA"/>
</dbReference>
<organism evidence="2 3">
    <name type="scientific">Roseovarius indicus</name>
    <dbReference type="NCBI Taxonomy" id="540747"/>
    <lineage>
        <taxon>Bacteria</taxon>
        <taxon>Pseudomonadati</taxon>
        <taxon>Pseudomonadota</taxon>
        <taxon>Alphaproteobacteria</taxon>
        <taxon>Rhodobacterales</taxon>
        <taxon>Roseobacteraceae</taxon>
        <taxon>Roseovarius</taxon>
    </lineage>
</organism>
<protein>
    <submittedName>
        <fullName evidence="2">Lumazine-binding protein</fullName>
    </submittedName>
</protein>
<evidence type="ECO:0000313" key="2">
    <source>
        <dbReference type="EMBL" id="QEW25317.1"/>
    </source>
</evidence>
<dbReference type="Pfam" id="PF13577">
    <property type="entry name" value="SnoaL_4"/>
    <property type="match status" value="1"/>
</dbReference>
<accession>A0A5P3A7D7</accession>
<gene>
    <name evidence="2" type="ORF">RIdsm_01103</name>
</gene>
<sequence>MANDNYSPQRLADRAEIYDVMCRYCRGVDRLDFETLRSAYHEDAIDNHGPYNGTAEGFYDWVRNRHKTIPFSQHLLGNMLIEFSGPDDAVVETYNITFQRYPADARPSLEALLGDVPGDKDTAVDLIVNARYVDHVTRRNGEWRIQTRNVALDSTNMIEVPKAGFVTVDDQIRGQRDGGDILYTLRAQLGL</sequence>
<evidence type="ECO:0000313" key="3">
    <source>
        <dbReference type="Proteomes" id="UP000325785"/>
    </source>
</evidence>
<dbReference type="InterPro" id="IPR037401">
    <property type="entry name" value="SnoaL-like"/>
</dbReference>
<dbReference type="OrthoDB" id="7585039at2"/>
<proteinExistence type="predicted"/>
<dbReference type="Proteomes" id="UP000325785">
    <property type="component" value="Chromosome"/>
</dbReference>
<dbReference type="RefSeq" id="WP_057820010.1">
    <property type="nucleotide sequence ID" value="NZ_CP031598.1"/>
</dbReference>
<evidence type="ECO:0000259" key="1">
    <source>
        <dbReference type="Pfam" id="PF13577"/>
    </source>
</evidence>
<dbReference type="CDD" id="cd00531">
    <property type="entry name" value="NTF2_like"/>
    <property type="match status" value="1"/>
</dbReference>
<dbReference type="KEGG" id="rid:RIdsm_01103"/>
<dbReference type="SUPFAM" id="SSF54427">
    <property type="entry name" value="NTF2-like"/>
    <property type="match status" value="1"/>
</dbReference>
<dbReference type="InterPro" id="IPR032710">
    <property type="entry name" value="NTF2-like_dom_sf"/>
</dbReference>
<dbReference type="AlphaFoldDB" id="A0A5P3A7D7"/>
<name>A0A5P3A7D7_9RHOB</name>
<feature type="domain" description="SnoaL-like" evidence="1">
    <location>
        <begin position="9"/>
        <end position="149"/>
    </location>
</feature>